<dbReference type="InterPro" id="IPR010982">
    <property type="entry name" value="Lambda_DNA-bd_dom_sf"/>
</dbReference>
<dbReference type="PANTHER" id="PTHR46797">
    <property type="entry name" value="HTH-TYPE TRANSCRIPTIONAL REGULATOR"/>
    <property type="match status" value="1"/>
</dbReference>
<dbReference type="CDD" id="cd02209">
    <property type="entry name" value="cupin_XRE_C"/>
    <property type="match status" value="1"/>
</dbReference>
<evidence type="ECO:0000313" key="4">
    <source>
        <dbReference type="EMBL" id="SSW68238.1"/>
    </source>
</evidence>
<dbReference type="PROSITE" id="PS50937">
    <property type="entry name" value="HTH_MERR_2"/>
    <property type="match status" value="1"/>
</dbReference>
<dbReference type="CDD" id="cd00592">
    <property type="entry name" value="HTH_MerR-like"/>
    <property type="match status" value="1"/>
</dbReference>
<keyword evidence="1" id="KW-0238">DNA-binding</keyword>
<evidence type="ECO:0000313" key="5">
    <source>
        <dbReference type="Proteomes" id="UP000289465"/>
    </source>
</evidence>
<feature type="domain" description="HTH merR-type" evidence="2">
    <location>
        <begin position="1"/>
        <end position="45"/>
    </location>
</feature>
<dbReference type="SUPFAM" id="SSF46955">
    <property type="entry name" value="Putative DNA-binding domain"/>
    <property type="match status" value="1"/>
</dbReference>
<evidence type="ECO:0000256" key="1">
    <source>
        <dbReference type="ARBA" id="ARBA00023125"/>
    </source>
</evidence>
<dbReference type="InterPro" id="IPR009061">
    <property type="entry name" value="DNA-bd_dom_put_sf"/>
</dbReference>
<dbReference type="Gene3D" id="1.10.260.40">
    <property type="entry name" value="lambda repressor-like DNA-binding domains"/>
    <property type="match status" value="1"/>
</dbReference>
<dbReference type="GO" id="GO:0003677">
    <property type="term" value="F:DNA binding"/>
    <property type="evidence" value="ECO:0007669"/>
    <property type="project" value="UniProtKB-KW"/>
</dbReference>
<dbReference type="SMART" id="SM00530">
    <property type="entry name" value="HTH_XRE"/>
    <property type="match status" value="1"/>
</dbReference>
<dbReference type="Pfam" id="PF07883">
    <property type="entry name" value="Cupin_2"/>
    <property type="match status" value="1"/>
</dbReference>
<dbReference type="PROSITE" id="PS50943">
    <property type="entry name" value="HTH_CROC1"/>
    <property type="match status" value="1"/>
</dbReference>
<dbReference type="InterPro" id="IPR014710">
    <property type="entry name" value="RmlC-like_jellyroll"/>
</dbReference>
<dbReference type="EMBL" id="UFQC01000014">
    <property type="protein sequence ID" value="SSW68238.1"/>
    <property type="molecule type" value="Genomic_DNA"/>
</dbReference>
<evidence type="ECO:0000259" key="3">
    <source>
        <dbReference type="PROSITE" id="PS50943"/>
    </source>
</evidence>
<dbReference type="Proteomes" id="UP000289465">
    <property type="component" value="Unassembled WGS sequence"/>
</dbReference>
<dbReference type="GO" id="GO:0003700">
    <property type="term" value="F:DNA-binding transcription factor activity"/>
    <property type="evidence" value="ECO:0007669"/>
    <property type="project" value="TreeGrafter"/>
</dbReference>
<dbReference type="InterPro" id="IPR001387">
    <property type="entry name" value="Cro/C1-type_HTH"/>
</dbReference>
<dbReference type="InterPro" id="IPR000551">
    <property type="entry name" value="MerR-type_HTH_dom"/>
</dbReference>
<dbReference type="InterPro" id="IPR013096">
    <property type="entry name" value="Cupin_2"/>
</dbReference>
<proteinExistence type="predicted"/>
<name>A0A446CKB1_9BURK</name>
<evidence type="ECO:0000259" key="2">
    <source>
        <dbReference type="PROSITE" id="PS50937"/>
    </source>
</evidence>
<dbReference type="AlphaFoldDB" id="A0A446CKB1"/>
<dbReference type="Pfam" id="PF13411">
    <property type="entry name" value="MerR_1"/>
    <property type="match status" value="1"/>
</dbReference>
<protein>
    <submittedName>
        <fullName evidence="4">HTH-type transcriptional regulator PuuR</fullName>
    </submittedName>
</protein>
<accession>A0A446CKB1</accession>
<dbReference type="SUPFAM" id="SSF47413">
    <property type="entry name" value="lambda repressor-like DNA-binding domains"/>
    <property type="match status" value="1"/>
</dbReference>
<dbReference type="Gene3D" id="1.10.1660.10">
    <property type="match status" value="1"/>
</dbReference>
<dbReference type="CDD" id="cd00093">
    <property type="entry name" value="HTH_XRE"/>
    <property type="match status" value="1"/>
</dbReference>
<reference evidence="4 5" key="1">
    <citation type="submission" date="2018-07" db="EMBL/GenBank/DDBJ databases">
        <authorList>
            <person name="Peeters C."/>
        </authorList>
    </citation>
    <scope>NUCLEOTIDE SEQUENCE [LARGE SCALE GENOMIC DNA]</scope>
    <source>
        <strain evidence="4 5">LMG 30378</strain>
    </source>
</reference>
<organism evidence="4 5">
    <name type="scientific">Achromobacter veterisilvae</name>
    <dbReference type="NCBI Taxonomy" id="2069367"/>
    <lineage>
        <taxon>Bacteria</taxon>
        <taxon>Pseudomonadati</taxon>
        <taxon>Pseudomonadota</taxon>
        <taxon>Betaproteobacteria</taxon>
        <taxon>Burkholderiales</taxon>
        <taxon>Alcaligenaceae</taxon>
        <taxon>Achromobacter</taxon>
    </lineage>
</organism>
<dbReference type="InterPro" id="IPR011051">
    <property type="entry name" value="RmlC_Cupin_sf"/>
</dbReference>
<dbReference type="GO" id="GO:0005829">
    <property type="term" value="C:cytosol"/>
    <property type="evidence" value="ECO:0007669"/>
    <property type="project" value="TreeGrafter"/>
</dbReference>
<feature type="domain" description="HTH cro/C1-type" evidence="3">
    <location>
        <begin position="75"/>
        <end position="129"/>
    </location>
</feature>
<dbReference type="PANTHER" id="PTHR46797:SF1">
    <property type="entry name" value="METHYLPHOSPHONATE SYNTHASE"/>
    <property type="match status" value="1"/>
</dbReference>
<gene>
    <name evidence="4" type="primary">puuR_3</name>
    <name evidence="4" type="ORF">AVE30378_02974</name>
</gene>
<dbReference type="SUPFAM" id="SSF51182">
    <property type="entry name" value="RmlC-like cupins"/>
    <property type="match status" value="1"/>
</dbReference>
<sequence length="250" mass="27130">MITPERTEKGQRVYTDAQLQKVHTIQRLRRVEGLNMTAIKRVIASQFPSPPQASSDDASIPGSYTPDVTPLGARFRAARVSGGMSLKQAADASGLPISFISTFERTNRGATVASLQKLAASYGTTVTELSTSGSRSTAIAAEVVRRGEEIVAPQFEPGIRILQLANQLQALDCQRWILAPGVRSEGAYSHAGEEFIHVLKGELIITVDNDAAVRLHVGDSISFDSRKPHMWVANGEGETELLWVNTPKSY</sequence>
<dbReference type="Gene3D" id="2.60.120.10">
    <property type="entry name" value="Jelly Rolls"/>
    <property type="match status" value="1"/>
</dbReference>
<dbReference type="InterPro" id="IPR050807">
    <property type="entry name" value="TransReg_Diox_bact_type"/>
</dbReference>
<dbReference type="Pfam" id="PF13560">
    <property type="entry name" value="HTH_31"/>
    <property type="match status" value="1"/>
</dbReference>